<reference evidence="1" key="1">
    <citation type="submission" date="2020-04" db="EMBL/GenBank/DDBJ databases">
        <authorList>
            <person name="Alioto T."/>
            <person name="Alioto T."/>
            <person name="Gomez Garrido J."/>
        </authorList>
    </citation>
    <scope>NUCLEOTIDE SEQUENCE</scope>
    <source>
        <strain evidence="1">A484AB</strain>
    </source>
</reference>
<name>A0A6S7JRX4_PARCT</name>
<dbReference type="PANTHER" id="PTHR47331">
    <property type="entry name" value="PHD-TYPE DOMAIN-CONTAINING PROTEIN"/>
    <property type="match status" value="1"/>
</dbReference>
<dbReference type="EMBL" id="CACRXK020021098">
    <property type="protein sequence ID" value="CAB4035486.1"/>
    <property type="molecule type" value="Genomic_DNA"/>
</dbReference>
<dbReference type="Pfam" id="PF03564">
    <property type="entry name" value="DUF1759"/>
    <property type="match status" value="1"/>
</dbReference>
<sequence length="401" mass="45932">EGKEEAIERHLSALKVITSEVDQCKRTVEELKLADKTDLEGLEAIAEFEASVDERIEAADDEVTRIKQRLQGKEAERDAAEKKGRIRFEMKLHQQKLDANPVPALKNDKNVDNAELVSAKRPKIEITRFNWSPLDWPRFWGQFTETVDKRCVAPVNKLAYLCAFLSPKVKTFIEGLPFDPEGYNRAKAILQNRYGKNSEVIKAYVQLIMDLPTINQVYLKKIHQFNDQLMHAVQALQTLKKLETVNGYVPMTLDKLQAIRGDLVRTDPDWEDWDFSKLSEALRLWARRNPIVETNERDENQEIIEDQTAAKKQLAVNPQESKILGLPWNKVSDTLSALFLNEESKTPTKREILSRLAKTYDPLGLASPITLQGKLIYRGMQNSKVIYEDDGCHGNNQCPYL</sequence>
<gene>
    <name evidence="1" type="ORF">PACLA_8A064989</name>
</gene>
<comment type="caution">
    <text evidence="1">The sequence shown here is derived from an EMBL/GenBank/DDBJ whole genome shotgun (WGS) entry which is preliminary data.</text>
</comment>
<dbReference type="OrthoDB" id="5989194at2759"/>
<dbReference type="InterPro" id="IPR005312">
    <property type="entry name" value="DUF1759"/>
</dbReference>
<organism evidence="1 2">
    <name type="scientific">Paramuricea clavata</name>
    <name type="common">Red gorgonian</name>
    <name type="synonym">Violescent sea-whip</name>
    <dbReference type="NCBI Taxonomy" id="317549"/>
    <lineage>
        <taxon>Eukaryota</taxon>
        <taxon>Metazoa</taxon>
        <taxon>Cnidaria</taxon>
        <taxon>Anthozoa</taxon>
        <taxon>Octocorallia</taxon>
        <taxon>Malacalcyonacea</taxon>
        <taxon>Plexauridae</taxon>
        <taxon>Paramuricea</taxon>
    </lineage>
</organism>
<feature type="non-terminal residue" evidence="1">
    <location>
        <position position="401"/>
    </location>
</feature>
<protein>
    <submittedName>
        <fullName evidence="1">Uncharacterized protein</fullName>
    </submittedName>
</protein>
<evidence type="ECO:0000313" key="2">
    <source>
        <dbReference type="Proteomes" id="UP001152795"/>
    </source>
</evidence>
<accession>A0A6S7JRX4</accession>
<keyword evidence="2" id="KW-1185">Reference proteome</keyword>
<dbReference type="Pfam" id="PF05380">
    <property type="entry name" value="Peptidase_A17"/>
    <property type="match status" value="1"/>
</dbReference>
<dbReference type="AlphaFoldDB" id="A0A6S7JRX4"/>
<evidence type="ECO:0000313" key="1">
    <source>
        <dbReference type="EMBL" id="CAB4035486.1"/>
    </source>
</evidence>
<proteinExistence type="predicted"/>
<dbReference type="Proteomes" id="UP001152795">
    <property type="component" value="Unassembled WGS sequence"/>
</dbReference>
<dbReference type="InterPro" id="IPR008042">
    <property type="entry name" value="Retrotrans_Pao"/>
</dbReference>